<name>A0A447X2H9_ECOLX</name>
<dbReference type="AlphaFoldDB" id="A0A447X2H9"/>
<gene>
    <name evidence="1" type="ORF">NCTC9044_00394</name>
</gene>
<dbReference type="Proteomes" id="UP000271797">
    <property type="component" value="Chromosome"/>
</dbReference>
<protein>
    <submittedName>
        <fullName evidence="1">Uncharacterized protein</fullName>
    </submittedName>
</protein>
<sequence>MCRTRDYKETHFDGLHVYYNPYASVPLDKNVFFPPEITHNFYDIENDIPDQRHPDGALVSRQVFEISKVCRRHIINNWFPEQSKVL</sequence>
<proteinExistence type="predicted"/>
<accession>A0A447X2H9</accession>
<organism evidence="1 2">
    <name type="scientific">Escherichia coli</name>
    <dbReference type="NCBI Taxonomy" id="562"/>
    <lineage>
        <taxon>Bacteria</taxon>
        <taxon>Pseudomonadati</taxon>
        <taxon>Pseudomonadota</taxon>
        <taxon>Gammaproteobacteria</taxon>
        <taxon>Enterobacterales</taxon>
        <taxon>Enterobacteriaceae</taxon>
        <taxon>Escherichia</taxon>
    </lineage>
</organism>
<reference evidence="1 2" key="1">
    <citation type="submission" date="2018-12" db="EMBL/GenBank/DDBJ databases">
        <authorList>
            <consortium name="Pathogen Informatics"/>
        </authorList>
    </citation>
    <scope>NUCLEOTIDE SEQUENCE [LARGE SCALE GENOMIC DNA]</scope>
    <source>
        <strain evidence="1 2">NCTC9044</strain>
    </source>
</reference>
<dbReference type="EMBL" id="LR134238">
    <property type="protein sequence ID" value="VED06689.1"/>
    <property type="molecule type" value="Genomic_DNA"/>
</dbReference>
<evidence type="ECO:0000313" key="2">
    <source>
        <dbReference type="Proteomes" id="UP000271797"/>
    </source>
</evidence>
<evidence type="ECO:0000313" key="1">
    <source>
        <dbReference type="EMBL" id="VED06689.1"/>
    </source>
</evidence>